<keyword evidence="7 17" id="KW-0547">Nucleotide-binding</keyword>
<dbReference type="Pfam" id="PF00954">
    <property type="entry name" value="S_locus_glycop"/>
    <property type="match status" value="1"/>
</dbReference>
<evidence type="ECO:0000256" key="8">
    <source>
        <dbReference type="ARBA" id="ARBA00022777"/>
    </source>
</evidence>
<evidence type="ECO:0000256" key="16">
    <source>
        <dbReference type="ARBA" id="ARBA00048679"/>
    </source>
</evidence>
<dbReference type="Pfam" id="PF08276">
    <property type="entry name" value="PAN_2"/>
    <property type="match status" value="1"/>
</dbReference>
<dbReference type="EC" id="2.7.11.1" evidence="17"/>
<dbReference type="Gene3D" id="3.30.200.20">
    <property type="entry name" value="Phosphorylase Kinase, domain 1"/>
    <property type="match status" value="1"/>
</dbReference>
<dbReference type="InterPro" id="IPR017441">
    <property type="entry name" value="Protein_kinase_ATP_BS"/>
</dbReference>
<feature type="domain" description="Protein kinase" evidence="22">
    <location>
        <begin position="559"/>
        <end position="838"/>
    </location>
</feature>
<dbReference type="InterPro" id="IPR003609">
    <property type="entry name" value="Pan_app"/>
</dbReference>
<dbReference type="SMART" id="SM00108">
    <property type="entry name" value="B_lectin"/>
    <property type="match status" value="1"/>
</dbReference>
<keyword evidence="12" id="KW-1015">Disulfide bond</keyword>
<accession>A0A1Z5R8K9</accession>
<evidence type="ECO:0000256" key="20">
    <source>
        <dbReference type="SAM" id="Phobius"/>
    </source>
</evidence>
<evidence type="ECO:0000256" key="6">
    <source>
        <dbReference type="ARBA" id="ARBA00022729"/>
    </source>
</evidence>
<evidence type="ECO:0000256" key="11">
    <source>
        <dbReference type="ARBA" id="ARBA00023136"/>
    </source>
</evidence>
<feature type="chain" id="PRO_5011120226" description="Receptor-like serine/threonine-protein kinase" evidence="21">
    <location>
        <begin position="31"/>
        <end position="862"/>
    </location>
</feature>
<feature type="domain" description="Apple" evidence="24">
    <location>
        <begin position="397"/>
        <end position="486"/>
    </location>
</feature>
<dbReference type="CDD" id="cd01098">
    <property type="entry name" value="PAN_AP_plant"/>
    <property type="match status" value="1"/>
</dbReference>
<keyword evidence="10 20" id="KW-1133">Transmembrane helix</keyword>
<proteinExistence type="inferred from homology"/>
<dbReference type="SUPFAM" id="SSF51110">
    <property type="entry name" value="alpha-D-mannose-specific plant lectins"/>
    <property type="match status" value="1"/>
</dbReference>
<keyword evidence="11 20" id="KW-0472">Membrane</keyword>
<dbReference type="InterPro" id="IPR024171">
    <property type="entry name" value="SRK-like_kinase"/>
</dbReference>
<dbReference type="PROSITE" id="PS50011">
    <property type="entry name" value="PROTEIN_KINASE_DOM"/>
    <property type="match status" value="1"/>
</dbReference>
<feature type="domain" description="Bulb-type lectin" evidence="23">
    <location>
        <begin position="33"/>
        <end position="192"/>
    </location>
</feature>
<keyword evidence="2 17" id="KW-0723">Serine/threonine-protein kinase</keyword>
<gene>
    <name evidence="25" type="ORF">SORBI_3007G045800</name>
</gene>
<reference evidence="26" key="2">
    <citation type="journal article" date="2018" name="Plant J.">
        <title>The Sorghum bicolor reference genome: improved assembly, gene annotations, a transcriptome atlas, and signatures of genome organization.</title>
        <authorList>
            <person name="McCormick R.F."/>
            <person name="Truong S.K."/>
            <person name="Sreedasyam A."/>
            <person name="Jenkins J."/>
            <person name="Shu S."/>
            <person name="Sims D."/>
            <person name="Kennedy M."/>
            <person name="Amirebrahimi M."/>
            <person name="Weers B.D."/>
            <person name="McKinley B."/>
            <person name="Mattison A."/>
            <person name="Morishige D.T."/>
            <person name="Grimwood J."/>
            <person name="Schmutz J."/>
            <person name="Mullet J.E."/>
        </authorList>
    </citation>
    <scope>NUCLEOTIDE SEQUENCE [LARGE SCALE GENOMIC DNA]</scope>
    <source>
        <strain evidence="26">cv. BTx623</strain>
    </source>
</reference>
<dbReference type="GO" id="GO:0005524">
    <property type="term" value="F:ATP binding"/>
    <property type="evidence" value="ECO:0007669"/>
    <property type="project" value="UniProtKB-UniRule"/>
</dbReference>
<comment type="catalytic activity">
    <reaction evidence="15 17">
        <text>L-threonyl-[protein] + ATP = O-phospho-L-threonyl-[protein] + ADP + H(+)</text>
        <dbReference type="Rhea" id="RHEA:46608"/>
        <dbReference type="Rhea" id="RHEA-COMP:11060"/>
        <dbReference type="Rhea" id="RHEA-COMP:11605"/>
        <dbReference type="ChEBI" id="CHEBI:15378"/>
        <dbReference type="ChEBI" id="CHEBI:30013"/>
        <dbReference type="ChEBI" id="CHEBI:30616"/>
        <dbReference type="ChEBI" id="CHEBI:61977"/>
        <dbReference type="ChEBI" id="CHEBI:456216"/>
        <dbReference type="EC" id="2.7.11.1"/>
    </reaction>
</comment>
<organism evidence="25 26">
    <name type="scientific">Sorghum bicolor</name>
    <name type="common">Sorghum</name>
    <name type="synonym">Sorghum vulgare</name>
    <dbReference type="NCBI Taxonomy" id="4558"/>
    <lineage>
        <taxon>Eukaryota</taxon>
        <taxon>Viridiplantae</taxon>
        <taxon>Streptophyta</taxon>
        <taxon>Embryophyta</taxon>
        <taxon>Tracheophyta</taxon>
        <taxon>Spermatophyta</taxon>
        <taxon>Magnoliopsida</taxon>
        <taxon>Liliopsida</taxon>
        <taxon>Poales</taxon>
        <taxon>Poaceae</taxon>
        <taxon>PACMAD clade</taxon>
        <taxon>Panicoideae</taxon>
        <taxon>Andropogonodae</taxon>
        <taxon>Andropogoneae</taxon>
        <taxon>Sorghinae</taxon>
        <taxon>Sorghum</taxon>
    </lineage>
</organism>
<comment type="similarity">
    <text evidence="17">Belongs to the protein kinase superfamily. Ser/Thr protein kinase family.</text>
</comment>
<dbReference type="Proteomes" id="UP000000768">
    <property type="component" value="Chromosome 7"/>
</dbReference>
<keyword evidence="26" id="KW-1185">Reference proteome</keyword>
<dbReference type="PROSITE" id="PS50948">
    <property type="entry name" value="PAN"/>
    <property type="match status" value="1"/>
</dbReference>
<keyword evidence="6 21" id="KW-0732">Signal</keyword>
<dbReference type="GO" id="GO:0048544">
    <property type="term" value="P:recognition of pollen"/>
    <property type="evidence" value="ECO:0007669"/>
    <property type="project" value="InterPro"/>
</dbReference>
<dbReference type="PROSITE" id="PS00108">
    <property type="entry name" value="PROTEIN_KINASE_ST"/>
    <property type="match status" value="1"/>
</dbReference>
<dbReference type="PANTHER" id="PTHR47974">
    <property type="entry name" value="OS07G0415500 PROTEIN"/>
    <property type="match status" value="1"/>
</dbReference>
<dbReference type="eggNOG" id="ENOG502QUMK">
    <property type="taxonomic scope" value="Eukaryota"/>
</dbReference>
<evidence type="ECO:0000256" key="5">
    <source>
        <dbReference type="ARBA" id="ARBA00022692"/>
    </source>
</evidence>
<evidence type="ECO:0000256" key="13">
    <source>
        <dbReference type="ARBA" id="ARBA00023170"/>
    </source>
</evidence>
<feature type="signal peptide" evidence="21">
    <location>
        <begin position="1"/>
        <end position="30"/>
    </location>
</feature>
<dbReference type="OrthoDB" id="598417at2759"/>
<dbReference type="PANTHER" id="PTHR47974:SF19">
    <property type="entry name" value="RECEPTOR-LIKE SERINE_THREONINE-PROTEIN KINASE"/>
    <property type="match status" value="1"/>
</dbReference>
<dbReference type="SMART" id="SM00220">
    <property type="entry name" value="S_TKc"/>
    <property type="match status" value="1"/>
</dbReference>
<evidence type="ECO:0000256" key="7">
    <source>
        <dbReference type="ARBA" id="ARBA00022741"/>
    </source>
</evidence>
<evidence type="ECO:0000256" key="18">
    <source>
        <dbReference type="PROSITE-ProRule" id="PRU10141"/>
    </source>
</evidence>
<reference evidence="25 26" key="1">
    <citation type="journal article" date="2009" name="Nature">
        <title>The Sorghum bicolor genome and the diversification of grasses.</title>
        <authorList>
            <person name="Paterson A.H."/>
            <person name="Bowers J.E."/>
            <person name="Bruggmann R."/>
            <person name="Dubchak I."/>
            <person name="Grimwood J."/>
            <person name="Gundlach H."/>
            <person name="Haberer G."/>
            <person name="Hellsten U."/>
            <person name="Mitros T."/>
            <person name="Poliakov A."/>
            <person name="Schmutz J."/>
            <person name="Spannagl M."/>
            <person name="Tang H."/>
            <person name="Wang X."/>
            <person name="Wicker T."/>
            <person name="Bharti A.K."/>
            <person name="Chapman J."/>
            <person name="Feltus F.A."/>
            <person name="Gowik U."/>
            <person name="Grigoriev I.V."/>
            <person name="Lyons E."/>
            <person name="Maher C.A."/>
            <person name="Martis M."/>
            <person name="Narechania A."/>
            <person name="Otillar R.P."/>
            <person name="Penning B.W."/>
            <person name="Salamov A.A."/>
            <person name="Wang Y."/>
            <person name="Zhang L."/>
            <person name="Carpita N.C."/>
            <person name="Freeling M."/>
            <person name="Gingle A.R."/>
            <person name="Hash C.T."/>
            <person name="Keller B."/>
            <person name="Klein P."/>
            <person name="Kresovich S."/>
            <person name="McCann M.C."/>
            <person name="Ming R."/>
            <person name="Peterson D.G."/>
            <person name="Mehboob-ur-Rahman"/>
            <person name="Ware D."/>
            <person name="Westhoff P."/>
            <person name="Mayer K.F."/>
            <person name="Messing J."/>
            <person name="Rokhsar D.S."/>
        </authorList>
    </citation>
    <scope>NUCLEOTIDE SEQUENCE [LARGE SCALE GENOMIC DNA]</scope>
    <source>
        <strain evidence="26">cv. BTx623</strain>
    </source>
</reference>
<dbReference type="OMA" id="AYLHASC"/>
<dbReference type="PIRSF" id="PIRSF000641">
    <property type="entry name" value="SRK"/>
    <property type="match status" value="1"/>
</dbReference>
<evidence type="ECO:0000259" key="24">
    <source>
        <dbReference type="PROSITE" id="PS50948"/>
    </source>
</evidence>
<dbReference type="Gene3D" id="2.90.10.10">
    <property type="entry name" value="Bulb-type lectin domain"/>
    <property type="match status" value="1"/>
</dbReference>
<protein>
    <recommendedName>
        <fullName evidence="17">Receptor-like serine/threonine-protein kinase</fullName>
        <ecNumber evidence="17">2.7.11.1</ecNumber>
    </recommendedName>
</protein>
<dbReference type="Gene3D" id="1.10.510.10">
    <property type="entry name" value="Transferase(Phosphotransferase) domain 1"/>
    <property type="match status" value="1"/>
</dbReference>
<dbReference type="FunFam" id="1.10.510.10:FF:000227">
    <property type="entry name" value="Serine/threonine-protein kinase"/>
    <property type="match status" value="1"/>
</dbReference>
<evidence type="ECO:0000256" key="2">
    <source>
        <dbReference type="ARBA" id="ARBA00022527"/>
    </source>
</evidence>
<keyword evidence="3" id="KW-0245">EGF-like domain</keyword>
<dbReference type="EMBL" id="CM000766">
    <property type="protein sequence ID" value="OQU79919.1"/>
    <property type="molecule type" value="Genomic_DNA"/>
</dbReference>
<dbReference type="CDD" id="cd00028">
    <property type="entry name" value="B_lectin"/>
    <property type="match status" value="1"/>
</dbReference>
<name>A0A1Z5R8K9_SORBI</name>
<keyword evidence="14" id="KW-0325">Glycoprotein</keyword>
<evidence type="ECO:0000256" key="19">
    <source>
        <dbReference type="SAM" id="MobiDB-lite"/>
    </source>
</evidence>
<comment type="subcellular location">
    <subcellularLocation>
        <location evidence="1">Membrane</location>
        <topology evidence="1">Single-pass type I membrane protein</topology>
    </subcellularLocation>
</comment>
<comment type="catalytic activity">
    <reaction evidence="16 17">
        <text>L-seryl-[protein] + ATP = O-phospho-L-seryl-[protein] + ADP + H(+)</text>
        <dbReference type="Rhea" id="RHEA:17989"/>
        <dbReference type="Rhea" id="RHEA-COMP:9863"/>
        <dbReference type="Rhea" id="RHEA-COMP:11604"/>
        <dbReference type="ChEBI" id="CHEBI:15378"/>
        <dbReference type="ChEBI" id="CHEBI:29999"/>
        <dbReference type="ChEBI" id="CHEBI:30616"/>
        <dbReference type="ChEBI" id="CHEBI:83421"/>
        <dbReference type="ChEBI" id="CHEBI:456216"/>
        <dbReference type="EC" id="2.7.11.1"/>
    </reaction>
</comment>
<dbReference type="InParanoid" id="A0A1Z5R8K9"/>
<evidence type="ECO:0000256" key="9">
    <source>
        <dbReference type="ARBA" id="ARBA00022840"/>
    </source>
</evidence>
<dbReference type="FunFam" id="3.30.200.20:FF:000250">
    <property type="entry name" value="Serine/threonine-protein kinase"/>
    <property type="match status" value="1"/>
</dbReference>
<keyword evidence="5 20" id="KW-0812">Transmembrane</keyword>
<dbReference type="InterPro" id="IPR011009">
    <property type="entry name" value="Kinase-like_dom_sf"/>
</dbReference>
<dbReference type="InterPro" id="IPR000719">
    <property type="entry name" value="Prot_kinase_dom"/>
</dbReference>
<evidence type="ECO:0000256" key="1">
    <source>
        <dbReference type="ARBA" id="ARBA00004479"/>
    </source>
</evidence>
<evidence type="ECO:0000313" key="26">
    <source>
        <dbReference type="Proteomes" id="UP000000768"/>
    </source>
</evidence>
<keyword evidence="8 17" id="KW-0418">Kinase</keyword>
<evidence type="ECO:0000256" key="14">
    <source>
        <dbReference type="ARBA" id="ARBA00023180"/>
    </source>
</evidence>
<dbReference type="GO" id="GO:0106310">
    <property type="term" value="F:protein serine kinase activity"/>
    <property type="evidence" value="ECO:0007669"/>
    <property type="project" value="RHEA"/>
</dbReference>
<evidence type="ECO:0000256" key="15">
    <source>
        <dbReference type="ARBA" id="ARBA00047899"/>
    </source>
</evidence>
<evidence type="ECO:0000256" key="4">
    <source>
        <dbReference type="ARBA" id="ARBA00022679"/>
    </source>
</evidence>
<evidence type="ECO:0000256" key="21">
    <source>
        <dbReference type="SAM" id="SignalP"/>
    </source>
</evidence>
<evidence type="ECO:0000256" key="17">
    <source>
        <dbReference type="PIRNR" id="PIRNR000641"/>
    </source>
</evidence>
<dbReference type="Gramene" id="OQU79919">
    <property type="protein sequence ID" value="OQU79919"/>
    <property type="gene ID" value="SORBI_3007G045800"/>
</dbReference>
<dbReference type="GO" id="GO:0051707">
    <property type="term" value="P:response to other organism"/>
    <property type="evidence" value="ECO:0007669"/>
    <property type="project" value="UniProtKB-ARBA"/>
</dbReference>
<dbReference type="SUPFAM" id="SSF56112">
    <property type="entry name" value="Protein kinase-like (PK-like)"/>
    <property type="match status" value="1"/>
</dbReference>
<feature type="transmembrane region" description="Helical" evidence="20">
    <location>
        <begin position="503"/>
        <end position="528"/>
    </location>
</feature>
<dbReference type="InterPro" id="IPR036426">
    <property type="entry name" value="Bulb-type_lectin_dom_sf"/>
</dbReference>
<dbReference type="InterPro" id="IPR008271">
    <property type="entry name" value="Ser/Thr_kinase_AS"/>
</dbReference>
<feature type="compositionally biased region" description="Low complexity" evidence="19">
    <location>
        <begin position="137"/>
        <end position="157"/>
    </location>
</feature>
<dbReference type="GO" id="GO:0004674">
    <property type="term" value="F:protein serine/threonine kinase activity"/>
    <property type="evidence" value="ECO:0007669"/>
    <property type="project" value="UniProtKB-KW"/>
</dbReference>
<dbReference type="SMART" id="SM00473">
    <property type="entry name" value="PAN_AP"/>
    <property type="match status" value="1"/>
</dbReference>
<feature type="region of interest" description="Disordered" evidence="19">
    <location>
        <begin position="133"/>
        <end position="157"/>
    </location>
</feature>
<dbReference type="InterPro" id="IPR000858">
    <property type="entry name" value="S_locus_glycoprot_dom"/>
</dbReference>
<evidence type="ECO:0000256" key="12">
    <source>
        <dbReference type="ARBA" id="ARBA00023157"/>
    </source>
</evidence>
<evidence type="ECO:0000256" key="3">
    <source>
        <dbReference type="ARBA" id="ARBA00022536"/>
    </source>
</evidence>
<dbReference type="KEGG" id="sbi:8069620"/>
<dbReference type="CDD" id="cd14066">
    <property type="entry name" value="STKc_IRAK"/>
    <property type="match status" value="1"/>
</dbReference>
<dbReference type="Pfam" id="PF00069">
    <property type="entry name" value="Pkinase"/>
    <property type="match status" value="1"/>
</dbReference>
<dbReference type="PROSITE" id="PS50927">
    <property type="entry name" value="BULB_LECTIN"/>
    <property type="match status" value="1"/>
</dbReference>
<evidence type="ECO:0000259" key="23">
    <source>
        <dbReference type="PROSITE" id="PS50927"/>
    </source>
</evidence>
<dbReference type="AlphaFoldDB" id="A0A1Z5R8K9"/>
<keyword evidence="13" id="KW-0675">Receptor</keyword>
<feature type="binding site" evidence="18">
    <location>
        <position position="587"/>
    </location>
    <ligand>
        <name>ATP</name>
        <dbReference type="ChEBI" id="CHEBI:30616"/>
    </ligand>
</feature>
<dbReference type="Pfam" id="PF01453">
    <property type="entry name" value="B_lectin"/>
    <property type="match status" value="1"/>
</dbReference>
<dbReference type="InterPro" id="IPR001480">
    <property type="entry name" value="Bulb-type_lectin_dom"/>
</dbReference>
<evidence type="ECO:0000256" key="10">
    <source>
        <dbReference type="ARBA" id="ARBA00022989"/>
    </source>
</evidence>
<keyword evidence="9 17" id="KW-0067">ATP-binding</keyword>
<keyword evidence="4 17" id="KW-0808">Transferase</keyword>
<dbReference type="GO" id="GO:0016020">
    <property type="term" value="C:membrane"/>
    <property type="evidence" value="ECO:0007669"/>
    <property type="project" value="UniProtKB-SubCell"/>
</dbReference>
<evidence type="ECO:0000313" key="25">
    <source>
        <dbReference type="EMBL" id="OQU79919.1"/>
    </source>
</evidence>
<evidence type="ECO:0000259" key="22">
    <source>
        <dbReference type="PROSITE" id="PS50011"/>
    </source>
</evidence>
<sequence>MATMHPSVLFAALLLLLSLQHLHILPPCHAATADTLLPSQGLTGGDTLLSSNGRFALGFFQAGSQSNFSADGDSTPKWYLGIWFHTVPKLTPVWVANADNPVVAANLTSCKLVISHDGNLLVILDDDHHHLQPANGSSSSTVWSSKTNATTTNGTTTTTTTTTMAAAAASLLDNGNLVLHSASNASNIFWQSFDHPTDTLLQGGKIGWIHGTAGLVRRLVSRKNSVDQSPGVYSYELSSSSSSPSSGSAGSDTSIVSVYNSSTQYWSSGTWGGRYFSNIPETVSQSWLTLSFTTNEQETYVEYAVEDPTVLSFFVMDVSGQMKVLLWFEGSSTDWQTVYTAPKSQCDVYATCGAFTVCNDVPFPSCACMKGYSIRSPQDWELGDRTGGCARNTPLHCNTTTGGGAAGEPDKFYAMASVQLPADAQNVGTAKSEDECSVACLGSCSCTAYSYDDDDQQGAGGGCSIWHGKLLNVRQQGNSVLRLRLAAKEVETSSHTHTSRRGVIIGAAVGATTAATLVGFVFLVMIWVMRKRKRYGDDDVQGGIGIVAFRYADLQYATKNFSEKLGAGSFGSVFKGSLSDSTTIAVKRLDGVRQGEKQFRAEVSSTGVVQHVNLVKLIGFCCDGDRRLLVYEYMPNGSLDSHLFQSNGNGNGTVLDWTVRYQIALGVARGLAYLHASCRDCIIHCDIKPENILLDGSFTPKVADFGMAKFLGRDFSQVVTTMRGTIGYLALEWISGTAITSKVDVYSYGMVLLEIISGSRNASKQQSSQDGVHEAYFPVRVACGLVDGDIASLVDANLLGEANMEEVERVCKVACWCIQDVEFDRPTMSEVVQFLECLSEVETPPVPRFLQSIAGQTNLNIV</sequence>
<dbReference type="PROSITE" id="PS00107">
    <property type="entry name" value="PROTEIN_KINASE_ATP"/>
    <property type="match status" value="1"/>
</dbReference>